<evidence type="ECO:0000256" key="2">
    <source>
        <dbReference type="ARBA" id="ARBA00022771"/>
    </source>
</evidence>
<dbReference type="OrthoDB" id="6105938at2759"/>
<dbReference type="SUPFAM" id="SSF57850">
    <property type="entry name" value="RING/U-box"/>
    <property type="match status" value="1"/>
</dbReference>
<organism evidence="8 9">
    <name type="scientific">Fibroporia radiculosa</name>
    <dbReference type="NCBI Taxonomy" id="599839"/>
    <lineage>
        <taxon>Eukaryota</taxon>
        <taxon>Fungi</taxon>
        <taxon>Dikarya</taxon>
        <taxon>Basidiomycota</taxon>
        <taxon>Agaricomycotina</taxon>
        <taxon>Agaricomycetes</taxon>
        <taxon>Polyporales</taxon>
        <taxon>Fibroporiaceae</taxon>
        <taxon>Fibroporia</taxon>
    </lineage>
</organism>
<dbReference type="InterPro" id="IPR017907">
    <property type="entry name" value="Znf_RING_CS"/>
</dbReference>
<dbReference type="EMBL" id="HE796937">
    <property type="protein sequence ID" value="CCL99508.1"/>
    <property type="molecule type" value="Genomic_DNA"/>
</dbReference>
<reference evidence="8 9" key="1">
    <citation type="journal article" date="2012" name="Appl. Environ. Microbiol.">
        <title>Short-read sequencing for genomic analysis of the brown rot fungus Fibroporia radiculosa.</title>
        <authorList>
            <person name="Tang J.D."/>
            <person name="Perkins A.D."/>
            <person name="Sonstegard T.S."/>
            <person name="Schroeder S.G."/>
            <person name="Burgess S.C."/>
            <person name="Diehl S.V."/>
        </authorList>
    </citation>
    <scope>NUCLEOTIDE SEQUENCE [LARGE SCALE GENOMIC DNA]</scope>
    <source>
        <strain evidence="8 9">TFFH 294</strain>
    </source>
</reference>
<evidence type="ECO:0000256" key="4">
    <source>
        <dbReference type="PROSITE-ProRule" id="PRU00175"/>
    </source>
</evidence>
<evidence type="ECO:0000259" key="7">
    <source>
        <dbReference type="PROSITE" id="PS50089"/>
    </source>
</evidence>
<dbReference type="InterPro" id="IPR013083">
    <property type="entry name" value="Znf_RING/FYVE/PHD"/>
</dbReference>
<sequence length="625" mass="69532">MLFLHPSSTCDVCLDSYSEDKAPYAIPCGHTFCLRCLQLLTRHCCPLCRHPFTPEEVRKLHFAKDSRAATPRPLDTSCPDDASLHAQEFHTRITQITLEGAPREDVCDVLELVHKWLMTQPSAEVVGFHPIYRSTSRLIRLAVQHANLRSAHLLLFKNVEMQSRVADEKQISAGLKHTCQDLTEQLHLAEEKCQELDRLRADELDAAKTMKDTMQDRFDKMEKEWSGKVNIFINLSTLILTYNLTLQYDVCLAECRRLSKEVKELKRAHNPLPQPPRSIEPRYYYVVDKNSSQSEPMVILKDDSTDSLNALKIQVAGKEEMFRLSPVPSTLTIPVFPSATFRASLDDMDDKDSDGHVQKESNNPYLRRSIQPIPIKPSLNRMASNTSLLSRFEEPMSRSVPRGSLDVHMASCSSSPSVLTLQAAARERQNDILSDSLSGMQENVLGLRIPGSRRPSVSSQADPRDPEEQRGRWVAQLREILNDPVPSPSLGKLAEAKESGPSVPAFDSASVCPATPTPVIPPPPPPPSQGTPNSHLMRSNTISRASEAAYAAERARASAVNNTSPTSPAAARDHESMPPPSHGAFYMQERPPHFRTASTESLKSKVSTTTASNLTRSLWAAQRVS</sequence>
<keyword evidence="9" id="KW-1185">Reference proteome</keyword>
<dbReference type="RefSeq" id="XP_012178791.1">
    <property type="nucleotide sequence ID" value="XM_012323401.1"/>
</dbReference>
<feature type="domain" description="RING-type" evidence="7">
    <location>
        <begin position="10"/>
        <end position="49"/>
    </location>
</feature>
<accession>J4G114</accession>
<dbReference type="Proteomes" id="UP000006352">
    <property type="component" value="Unassembled WGS sequence"/>
</dbReference>
<evidence type="ECO:0000256" key="5">
    <source>
        <dbReference type="SAM" id="Coils"/>
    </source>
</evidence>
<dbReference type="PROSITE" id="PS50089">
    <property type="entry name" value="ZF_RING_2"/>
    <property type="match status" value="1"/>
</dbReference>
<dbReference type="Pfam" id="PF14634">
    <property type="entry name" value="zf-RING_5"/>
    <property type="match status" value="1"/>
</dbReference>
<evidence type="ECO:0000256" key="1">
    <source>
        <dbReference type="ARBA" id="ARBA00022723"/>
    </source>
</evidence>
<proteinExistence type="predicted"/>
<dbReference type="HOGENOM" id="CLU_437478_0_0_1"/>
<dbReference type="GO" id="GO:0008270">
    <property type="term" value="F:zinc ion binding"/>
    <property type="evidence" value="ECO:0007669"/>
    <property type="project" value="UniProtKB-KW"/>
</dbReference>
<feature type="coiled-coil region" evidence="5">
    <location>
        <begin position="172"/>
        <end position="224"/>
    </location>
</feature>
<gene>
    <name evidence="8" type="ORF">FIBRA_01526</name>
</gene>
<feature type="compositionally biased region" description="Low complexity" evidence="6">
    <location>
        <begin position="543"/>
        <end position="552"/>
    </location>
</feature>
<feature type="region of interest" description="Disordered" evidence="6">
    <location>
        <begin position="446"/>
        <end position="625"/>
    </location>
</feature>
<dbReference type="SMART" id="SM00184">
    <property type="entry name" value="RING"/>
    <property type="match status" value="1"/>
</dbReference>
<keyword evidence="1" id="KW-0479">Metal-binding</keyword>
<keyword evidence="2 4" id="KW-0863">Zinc-finger</keyword>
<dbReference type="PROSITE" id="PS00518">
    <property type="entry name" value="ZF_RING_1"/>
    <property type="match status" value="1"/>
</dbReference>
<feature type="compositionally biased region" description="Polar residues" evidence="6">
    <location>
        <begin position="596"/>
        <end position="616"/>
    </location>
</feature>
<feature type="compositionally biased region" description="Basic and acidic residues" evidence="6">
    <location>
        <begin position="462"/>
        <end position="471"/>
    </location>
</feature>
<evidence type="ECO:0000313" key="9">
    <source>
        <dbReference type="Proteomes" id="UP000006352"/>
    </source>
</evidence>
<evidence type="ECO:0000313" key="8">
    <source>
        <dbReference type="EMBL" id="CCL99508.1"/>
    </source>
</evidence>
<keyword evidence="3" id="KW-0862">Zinc</keyword>
<keyword evidence="5" id="KW-0175">Coiled coil</keyword>
<dbReference type="Gene3D" id="3.30.40.10">
    <property type="entry name" value="Zinc/RING finger domain, C3HC4 (zinc finger)"/>
    <property type="match status" value="1"/>
</dbReference>
<feature type="compositionally biased region" description="Polar residues" evidence="6">
    <location>
        <begin position="533"/>
        <end position="542"/>
    </location>
</feature>
<dbReference type="STRING" id="599839.J4G114"/>
<name>J4G114_9APHY</name>
<evidence type="ECO:0000256" key="6">
    <source>
        <dbReference type="SAM" id="MobiDB-lite"/>
    </source>
</evidence>
<feature type="compositionally biased region" description="Pro residues" evidence="6">
    <location>
        <begin position="515"/>
        <end position="529"/>
    </location>
</feature>
<dbReference type="AlphaFoldDB" id="J4G114"/>
<evidence type="ECO:0000256" key="3">
    <source>
        <dbReference type="ARBA" id="ARBA00022833"/>
    </source>
</evidence>
<dbReference type="InParanoid" id="J4G114"/>
<dbReference type="GeneID" id="24094419"/>
<dbReference type="InterPro" id="IPR001841">
    <property type="entry name" value="Znf_RING"/>
</dbReference>
<protein>
    <recommendedName>
        <fullName evidence="7">RING-type domain-containing protein</fullName>
    </recommendedName>
</protein>